<dbReference type="InterPro" id="IPR038765">
    <property type="entry name" value="Papain-like_cys_pep_sf"/>
</dbReference>
<dbReference type="PRINTS" id="PR00797">
    <property type="entry name" value="STREPTOPAIN"/>
</dbReference>
<evidence type="ECO:0000256" key="2">
    <source>
        <dbReference type="ARBA" id="ARBA00022670"/>
    </source>
</evidence>
<dbReference type="Proteomes" id="UP000006545">
    <property type="component" value="Chromosome"/>
</dbReference>
<evidence type="ECO:0000256" key="3">
    <source>
        <dbReference type="ARBA" id="ARBA00022729"/>
    </source>
</evidence>
<dbReference type="EC" id="3.4.22.10" evidence="9"/>
<evidence type="ECO:0000259" key="7">
    <source>
        <dbReference type="Pfam" id="PF13734"/>
    </source>
</evidence>
<feature type="active site" description="Proton acceptor" evidence="6">
    <location>
        <position position="340"/>
    </location>
</feature>
<dbReference type="InterPro" id="IPR026444">
    <property type="entry name" value="Secre_tail"/>
</dbReference>
<keyword evidence="4 9" id="KW-0378">Hydrolase</keyword>
<dbReference type="Pfam" id="PF18998">
    <property type="entry name" value="Flg_new_2"/>
    <property type="match status" value="7"/>
</dbReference>
<dbReference type="EMBL" id="CP002689">
    <property type="protein sequence ID" value="AEE12996.1"/>
    <property type="molecule type" value="Genomic_DNA"/>
</dbReference>
<feature type="active site" description="Nucleophile" evidence="6">
    <location>
        <position position="196"/>
    </location>
</feature>
<dbReference type="SUPFAM" id="SSF52047">
    <property type="entry name" value="RNI-like"/>
    <property type="match status" value="1"/>
</dbReference>
<dbReference type="GO" id="GO:0006508">
    <property type="term" value="P:proteolysis"/>
    <property type="evidence" value="ECO:0007669"/>
    <property type="project" value="UniProtKB-KW"/>
</dbReference>
<feature type="domain" description="Bacterial repeat" evidence="8">
    <location>
        <begin position="1725"/>
        <end position="1796"/>
    </location>
</feature>
<dbReference type="GO" id="GO:0008234">
    <property type="term" value="F:cysteine-type peptidase activity"/>
    <property type="evidence" value="ECO:0007669"/>
    <property type="project" value="UniProtKB-KW"/>
</dbReference>
<dbReference type="OrthoDB" id="2235251at2"/>
<dbReference type="InterPro" id="IPR044060">
    <property type="entry name" value="Bacterial_rp_domain"/>
</dbReference>
<keyword evidence="5" id="KW-0788">Thiol protease</keyword>
<dbReference type="RefSeq" id="WP_013760461.1">
    <property type="nucleotide sequence ID" value="NC_015501.1"/>
</dbReference>
<dbReference type="InterPro" id="IPR044934">
    <property type="entry name" value="Streptopain_sf"/>
</dbReference>
<proteinExistence type="inferred from homology"/>
<dbReference type="eggNOG" id="COG4886">
    <property type="taxonomic scope" value="Bacteria"/>
</dbReference>
<evidence type="ECO:0000259" key="8">
    <source>
        <dbReference type="Pfam" id="PF18998"/>
    </source>
</evidence>
<keyword evidence="2" id="KW-0645">Protease</keyword>
<feature type="domain" description="Bacterial repeat" evidence="8">
    <location>
        <begin position="1192"/>
        <end position="1262"/>
    </location>
</feature>
<evidence type="ECO:0000313" key="10">
    <source>
        <dbReference type="Proteomes" id="UP000006545"/>
    </source>
</evidence>
<feature type="domain" description="Spi protease inhibitor" evidence="7">
    <location>
        <begin position="27"/>
        <end position="138"/>
    </location>
</feature>
<accession>F4KKS1</accession>
<protein>
    <submittedName>
        <fullName evidence="9">Peptidase C10 family</fullName>
        <ecNumber evidence="9">3.4.22.10</ecNumber>
    </submittedName>
</protein>
<dbReference type="NCBIfam" id="TIGR04183">
    <property type="entry name" value="Por_Secre_tail"/>
    <property type="match status" value="1"/>
</dbReference>
<dbReference type="InterPro" id="IPR025896">
    <property type="entry name" value="Spi_Prtas-inh"/>
</dbReference>
<sequence length="1952" mass="211186">MNSLQIRWRHLLALSLILLCSVSALFARPLSEREARHLAEQFFHQVAYAHKVLAPAQQPLSLVSAPIRQSAGVELRTLSGDKARYYYIYNRGSNAGFVIIAGDDELTPYIGYATTGQVLEQDMPEQLRAFLKACQERIDELTSSVGLRSSLRPTPLTATEPAQIAPLLGNIQWNQSAPWNNQTPTDNQGEHMPVGCVATAYTQVMRYYQWPTQGEGSFSYTEERSNRQHSVDYGATTYDWAHMPERYNDPSSATSEETQALSTLAYHAGVAVEMMYAPSGSGSYTPLVARALADHFRYDKRVSFKSRSNYTQSSWEQMLRAELIAARPVVYSGTGSGGGHAFVCDGYDMEGLFHINWGWGGMSDGYFNLNYLVPSDLGIGGGAGGGFSLGQGAVIGIKPDRTGTSQRTASSVVTTWRFSMRFDEGTLDATANYEVFLADDATPYDDLITYGVTRLGSADTTYLDQYALNAHIETLYNGANVESQRLQLSRYINEGTWDFFLAYRAKDAAGSASWRPCGQHERAKDQYRRTFTISRESDGSYTVTEDASSNQSKLEFVAGSDQNRIVGYEKSQVSLQLRNTGRFEYFNQLYLFARKAGENQYQPLLNILPAIEAGGQERVTFDIDRFPYGSGDVELEVGYFVGGSFTSVWSNTVSIQPATEVRTAYVLSSDQPVTANLSTGDLSQIRIRNVGTTTPSSQGRFFYRWELSKGDNKQSTRWTKTTSIPAGDEVTFTPNLKDELRYINAKVGDELTLTATFIEVNDEGSPIGLIPMLEQGSLAVTCTKDLIVGDGVITMTTAKPVGESIKLYYDADGDVSIEGAEGTPRPSDFVDYKLTNQQVTMRGDITALYCFENRLTDLDVSQCSSLSVLLCIANEIKGKSMLQLVNSLPDRTGLENGLFVVYSDGSLGPDDNVCLNSDVAIARAKNWEVAQAVWENGKLKLYRYDGEDPTKTFAVTLTKDGEGTLTAIGADDLNAVPYGTELTVEATPAEGYVLTALTANGKDILATKKLIVRKDTEIKATFAKGDGVITMTTAKSVGESIRLAYSAYGDVSIEGAEGTPRPNYYYVEYALTNQQITLRGYITELDCSTQLLTDLDVSQCSSLRFLFCSANEIKGESMRQLVNSLPDRTGLEGGIFVVYSDGSLGPEGNVCLKSDVAIARAKNWEANLARVENGRLYLSSYDGVDPTKTFAVTFAKVGKGTLIATGADDLNAVPYGTELTVEATPAEGYELTALTAYGEDILATKKLTVREDTEIKATFTKVGDGVITMTTAKSVGTSIRLAYWADSDVSIGGAIGDHRSSISVDLTLTNQQVTMRGNITTLYCNANRLTDIDVSQCSSLTTLLCYVNEIKGKSMLQLVNSLPDRTGLENGFIIVSSDGSLGSEGNVCLKSDVAIARAKNWVVGLATVENGKLEVYRYDGEDPTKTFAVTLTQSDNGTISATGADDLNAVLESTELTITDSPKRGYELIALTANGEDILATKKLSVREDTEIKATFAKKKNYTVTFTKEGEGTLTATGADDLNAVPYGTELTVEAAPAEGYELTALTANGEDILATKKLSVREDTEIKATFTKKSYTVTFTKEGEGTLTATGADDLNAVPYGTELTVEAAPAEGYELTALTANGEDILSSKKFTVKETVEVKATFTKKTFAVTFTKEGEGTLTATGADDLNAVPYGTELTVEAAPAEGYELTALTANGKDILSSKKFTVQGATEVKATFTKKTFAVTFDKEGEGTITATGASDLNAVAYGTELTINATPATGYELTALTANGTDILATKKIVVTDNVTVKATFEKKTFAVTLTSNEHGEITIVEPVDLKAVPYGTTLTVKATGKNAQCVLTELTANGEDILATKSFVVTDVTEVKATFVDHTGVETTVTQQVKLYPNPATDYVIVEGIAPASEVTLHSMTGELLCAMQADAEGHLQIDLTALSDGVYLLVGTGWQERLVVKK</sequence>
<reference evidence="10" key="1">
    <citation type="submission" date="2011-04" db="EMBL/GenBank/DDBJ databases">
        <title>The complete genome of Porphyromonas asaccharolytica DSM 20707.</title>
        <authorList>
            <person name="Lucas S."/>
            <person name="Han J."/>
            <person name="Lapidus A."/>
            <person name="Bruce D."/>
            <person name="Goodwin L."/>
            <person name="Pitluck S."/>
            <person name="Peters L."/>
            <person name="Kyrpides N."/>
            <person name="Mavromatis K."/>
            <person name="Ivanova N."/>
            <person name="Ovchinnikova G."/>
            <person name="Pagani I."/>
            <person name="Lu M."/>
            <person name="Detter J.C."/>
            <person name="Tapia R."/>
            <person name="Han C."/>
            <person name="Land M."/>
            <person name="Hauser L."/>
            <person name="Markowitz V."/>
            <person name="Cheng J.-F."/>
            <person name="Hugenholtz P."/>
            <person name="Woyke T."/>
            <person name="Wu D."/>
            <person name="Gronow S."/>
            <person name="Wellnitz S."/>
            <person name="Brambilla E."/>
            <person name="Klenk H.-P."/>
            <person name="Eisen J.A."/>
        </authorList>
    </citation>
    <scope>NUCLEOTIDE SEQUENCE [LARGE SCALE GENOMIC DNA]</scope>
    <source>
        <strain evidence="10">ATCC 25260 / DSM 20707 / VPI 4198</strain>
    </source>
</reference>
<gene>
    <name evidence="9" type="ordered locus">Poras_1053</name>
</gene>
<dbReference type="STRING" id="879243.Poras_1053"/>
<dbReference type="InterPro" id="IPR000200">
    <property type="entry name" value="Peptidase_C10"/>
</dbReference>
<dbReference type="Gene3D" id="3.90.70.50">
    <property type="entry name" value="Peptidase C10, streptopain"/>
    <property type="match status" value="1"/>
</dbReference>
<keyword evidence="3" id="KW-0732">Signal</keyword>
<feature type="domain" description="Bacterial repeat" evidence="8">
    <location>
        <begin position="1651"/>
        <end position="1722"/>
    </location>
</feature>
<keyword evidence="10" id="KW-1185">Reference proteome</keyword>
<evidence type="ECO:0000313" key="9">
    <source>
        <dbReference type="EMBL" id="AEE12996.1"/>
    </source>
</evidence>
<evidence type="ECO:0000256" key="4">
    <source>
        <dbReference type="ARBA" id="ARBA00022801"/>
    </source>
</evidence>
<comment type="similarity">
    <text evidence="1">Belongs to the peptidase C10 family.</text>
</comment>
<feature type="domain" description="Bacterial repeat" evidence="8">
    <location>
        <begin position="1428"/>
        <end position="1499"/>
    </location>
</feature>
<feature type="domain" description="Bacterial repeat" evidence="8">
    <location>
        <begin position="954"/>
        <end position="1024"/>
    </location>
</feature>
<feature type="domain" description="Bacterial repeat" evidence="8">
    <location>
        <begin position="1576"/>
        <end position="1648"/>
    </location>
</feature>
<organism evidence="9 10">
    <name type="scientific">Porphyromonas asaccharolytica (strain ATCC 25260 / DSM 20707 / BCRC 10618 / CCUG 7834 / JCM 6326 / LMG 13178 / VPI 4198 / B440)</name>
    <name type="common">Bacteroides asaccharolyticus</name>
    <dbReference type="NCBI Taxonomy" id="879243"/>
    <lineage>
        <taxon>Bacteria</taxon>
        <taxon>Pseudomonadati</taxon>
        <taxon>Bacteroidota</taxon>
        <taxon>Bacteroidia</taxon>
        <taxon>Bacteroidales</taxon>
        <taxon>Porphyromonadaceae</taxon>
        <taxon>Porphyromonas</taxon>
    </lineage>
</organism>
<evidence type="ECO:0000256" key="5">
    <source>
        <dbReference type="ARBA" id="ARBA00022807"/>
    </source>
</evidence>
<dbReference type="SUPFAM" id="SSF54001">
    <property type="entry name" value="Cysteine proteinases"/>
    <property type="match status" value="1"/>
</dbReference>
<dbReference type="Pfam" id="PF13734">
    <property type="entry name" value="Inhibitor_I69"/>
    <property type="match status" value="1"/>
</dbReference>
<evidence type="ECO:0000256" key="6">
    <source>
        <dbReference type="PIRSR" id="PIRSR600200-1"/>
    </source>
</evidence>
<name>F4KKS1_PORAD</name>
<feature type="domain" description="Bacterial repeat" evidence="8">
    <location>
        <begin position="1502"/>
        <end position="1574"/>
    </location>
</feature>
<dbReference type="KEGG" id="pah:Poras_1053"/>
<evidence type="ECO:0000256" key="1">
    <source>
        <dbReference type="ARBA" id="ARBA00009693"/>
    </source>
</evidence>
<dbReference type="HOGENOM" id="CLU_234751_0_0_10"/>
<dbReference type="Pfam" id="PF01640">
    <property type="entry name" value="Peptidase_C10"/>
    <property type="match status" value="1"/>
</dbReference>
<dbReference type="eggNOG" id="COG4447">
    <property type="taxonomic scope" value="Bacteria"/>
</dbReference>